<sequence length="487" mass="54341">MSGRKTRSRGACANCKARKRKCDQTRPACVACQSRNQICDGYQLKLQWGFGVASRGRFAGSAVPTLDVGPDSERGSTTSSNSPSVNYSVARFLDDPLDADDRLLVGSPPRLLKSDDNGYDDGVVVDENDYLLTQFLESGIYKLFATSVNDRFLQDLRQATKQSPALVTMCCAFQLMWEHPETESSRKEFENAVRIFQDELEQRNGIIQGATLCAGSILCTLSMIQGLPWTNQLHCMTDLYSLNASRCSVDLVPDAFTTHGLRVIGVMDLPGLVFGRRTPIIGLWRRLREAELASPNGLTGGVDTLTGMPRSLLDILAYTDHRAAQFALWNWHGEMGDSLQAQLWDAWRYAGIIYRNRTIYKEQALGGNIPKQTPAEGLPSTKYLVWRLIASLDILRLALDHPTSKGVLYGNSGFWPYIIARCEFELLRESPDLKTKLDGLYDTLISVYKQKQGEFAQAIIQEAWDRGDTTFDLDGVMFAMNIELPGF</sequence>
<dbReference type="InterPro" id="IPR001138">
    <property type="entry name" value="Zn2Cys6_DnaBD"/>
</dbReference>
<evidence type="ECO:0000313" key="4">
    <source>
        <dbReference type="EMBL" id="KAH7256273.1"/>
    </source>
</evidence>
<dbReference type="Pfam" id="PF00172">
    <property type="entry name" value="Zn_clus"/>
    <property type="match status" value="1"/>
</dbReference>
<dbReference type="GO" id="GO:0045944">
    <property type="term" value="P:positive regulation of transcription by RNA polymerase II"/>
    <property type="evidence" value="ECO:0007669"/>
    <property type="project" value="TreeGrafter"/>
</dbReference>
<dbReference type="Proteomes" id="UP000813427">
    <property type="component" value="Unassembled WGS sequence"/>
</dbReference>
<dbReference type="PANTHER" id="PTHR37534">
    <property type="entry name" value="TRANSCRIPTIONAL ACTIVATOR PROTEIN UGA3"/>
    <property type="match status" value="1"/>
</dbReference>
<dbReference type="PROSITE" id="PS50048">
    <property type="entry name" value="ZN2_CY6_FUNGAL_2"/>
    <property type="match status" value="1"/>
</dbReference>
<dbReference type="InterPro" id="IPR036864">
    <property type="entry name" value="Zn2-C6_fun-type_DNA-bd_sf"/>
</dbReference>
<dbReference type="Gene3D" id="4.10.240.10">
    <property type="entry name" value="Zn(2)-C6 fungal-type DNA-binding domain"/>
    <property type="match status" value="1"/>
</dbReference>
<name>A0A8K0S6H1_9HYPO</name>
<dbReference type="OrthoDB" id="5215911at2759"/>
<evidence type="ECO:0000259" key="3">
    <source>
        <dbReference type="PROSITE" id="PS50048"/>
    </source>
</evidence>
<keyword evidence="5" id="KW-1185">Reference proteome</keyword>
<feature type="domain" description="Zn(2)-C6 fungal-type" evidence="3">
    <location>
        <begin position="11"/>
        <end position="39"/>
    </location>
</feature>
<proteinExistence type="predicted"/>
<evidence type="ECO:0000256" key="1">
    <source>
        <dbReference type="ARBA" id="ARBA00023242"/>
    </source>
</evidence>
<dbReference type="PROSITE" id="PS00463">
    <property type="entry name" value="ZN2_CY6_FUNGAL_1"/>
    <property type="match status" value="1"/>
</dbReference>
<keyword evidence="1" id="KW-0539">Nucleus</keyword>
<dbReference type="CDD" id="cd00067">
    <property type="entry name" value="GAL4"/>
    <property type="match status" value="1"/>
</dbReference>
<dbReference type="SUPFAM" id="SSF57701">
    <property type="entry name" value="Zn2/Cys6 DNA-binding domain"/>
    <property type="match status" value="1"/>
</dbReference>
<accession>A0A8K0S6H1</accession>
<dbReference type="GO" id="GO:0005634">
    <property type="term" value="C:nucleus"/>
    <property type="evidence" value="ECO:0007669"/>
    <property type="project" value="TreeGrafter"/>
</dbReference>
<dbReference type="GO" id="GO:0000981">
    <property type="term" value="F:DNA-binding transcription factor activity, RNA polymerase II-specific"/>
    <property type="evidence" value="ECO:0007669"/>
    <property type="project" value="InterPro"/>
</dbReference>
<dbReference type="AlphaFoldDB" id="A0A8K0S6H1"/>
<feature type="region of interest" description="Disordered" evidence="2">
    <location>
        <begin position="63"/>
        <end position="83"/>
    </location>
</feature>
<evidence type="ECO:0000256" key="2">
    <source>
        <dbReference type="SAM" id="MobiDB-lite"/>
    </source>
</evidence>
<dbReference type="EMBL" id="JAGPXF010000002">
    <property type="protein sequence ID" value="KAH7256273.1"/>
    <property type="molecule type" value="Genomic_DNA"/>
</dbReference>
<dbReference type="SMART" id="SM00066">
    <property type="entry name" value="GAL4"/>
    <property type="match status" value="1"/>
</dbReference>
<evidence type="ECO:0000313" key="5">
    <source>
        <dbReference type="Proteomes" id="UP000813427"/>
    </source>
</evidence>
<comment type="caution">
    <text evidence="4">The sequence shown here is derived from an EMBL/GenBank/DDBJ whole genome shotgun (WGS) entry which is preliminary data.</text>
</comment>
<dbReference type="GO" id="GO:0000976">
    <property type="term" value="F:transcription cis-regulatory region binding"/>
    <property type="evidence" value="ECO:0007669"/>
    <property type="project" value="TreeGrafter"/>
</dbReference>
<organism evidence="4 5">
    <name type="scientific">Fusarium tricinctum</name>
    <dbReference type="NCBI Taxonomy" id="61284"/>
    <lineage>
        <taxon>Eukaryota</taxon>
        <taxon>Fungi</taxon>
        <taxon>Dikarya</taxon>
        <taxon>Ascomycota</taxon>
        <taxon>Pezizomycotina</taxon>
        <taxon>Sordariomycetes</taxon>
        <taxon>Hypocreomycetidae</taxon>
        <taxon>Hypocreales</taxon>
        <taxon>Nectriaceae</taxon>
        <taxon>Fusarium</taxon>
        <taxon>Fusarium tricinctum species complex</taxon>
    </lineage>
</organism>
<dbReference type="GO" id="GO:0008270">
    <property type="term" value="F:zinc ion binding"/>
    <property type="evidence" value="ECO:0007669"/>
    <property type="project" value="InterPro"/>
</dbReference>
<gene>
    <name evidence="4" type="ORF">BKA59DRAFT_467117</name>
</gene>
<protein>
    <recommendedName>
        <fullName evidence="3">Zn(2)-C6 fungal-type domain-containing protein</fullName>
    </recommendedName>
</protein>
<reference evidence="4" key="1">
    <citation type="journal article" date="2021" name="Nat. Commun.">
        <title>Genetic determinants of endophytism in the Arabidopsis root mycobiome.</title>
        <authorList>
            <person name="Mesny F."/>
            <person name="Miyauchi S."/>
            <person name="Thiergart T."/>
            <person name="Pickel B."/>
            <person name="Atanasova L."/>
            <person name="Karlsson M."/>
            <person name="Huettel B."/>
            <person name="Barry K.W."/>
            <person name="Haridas S."/>
            <person name="Chen C."/>
            <person name="Bauer D."/>
            <person name="Andreopoulos W."/>
            <person name="Pangilinan J."/>
            <person name="LaButti K."/>
            <person name="Riley R."/>
            <person name="Lipzen A."/>
            <person name="Clum A."/>
            <person name="Drula E."/>
            <person name="Henrissat B."/>
            <person name="Kohler A."/>
            <person name="Grigoriev I.V."/>
            <person name="Martin F.M."/>
            <person name="Hacquard S."/>
        </authorList>
    </citation>
    <scope>NUCLEOTIDE SEQUENCE</scope>
    <source>
        <strain evidence="4">MPI-SDFR-AT-0068</strain>
    </source>
</reference>
<dbReference type="PANTHER" id="PTHR37534:SF44">
    <property type="entry name" value="ZN(II)2CYS6 TRANSCRIPTION FACTOR (EUROFUNG)"/>
    <property type="match status" value="1"/>
</dbReference>